<keyword evidence="2" id="KW-0328">Glycosyltransferase</keyword>
<keyword evidence="1" id="KW-1003">Cell membrane</keyword>
<evidence type="ECO:0000256" key="7">
    <source>
        <dbReference type="ARBA" id="ARBA00023136"/>
    </source>
</evidence>
<dbReference type="GO" id="GO:0099621">
    <property type="term" value="F:undecaprenyl-phosphate 4-deoxy-4-formamido-L-arabinose transferase activity"/>
    <property type="evidence" value="ECO:0007669"/>
    <property type="project" value="TreeGrafter"/>
</dbReference>
<evidence type="ECO:0000256" key="6">
    <source>
        <dbReference type="ARBA" id="ARBA00022989"/>
    </source>
</evidence>
<evidence type="ECO:0000256" key="3">
    <source>
        <dbReference type="ARBA" id="ARBA00022679"/>
    </source>
</evidence>
<evidence type="ECO:0000256" key="1">
    <source>
        <dbReference type="ARBA" id="ARBA00022475"/>
    </source>
</evidence>
<evidence type="ECO:0000313" key="11">
    <source>
        <dbReference type="Proteomes" id="UP001165678"/>
    </source>
</evidence>
<dbReference type="Gene3D" id="3.90.550.10">
    <property type="entry name" value="Spore Coat Polysaccharide Biosynthesis Protein SpsA, Chain A"/>
    <property type="match status" value="1"/>
</dbReference>
<sequence>MTTTPPDVSVLIPAKNESGNLAALLDAVEQALAGHAFEVIVVDDGSTDDTWPMLMRYQADHAWLRPLHHARSAGQSTSVWQAAWAAKGTWLATLDGDGQNDPADLPAMLDIIKARSLALLAGHRTHRQDDQIKLLSSRIANAVRSWLLKDETPDTGCGIKVMQRDAFLRLPYFNHMHRFLPALMRAQGHDIDSHPVRHHPRGAGASNYGTLDRLRAGLLDLLGVAWLVHRSRLPAPLEQHVHQRTESTAESGHQPPPPHTRVPS</sequence>
<dbReference type="PANTHER" id="PTHR48090">
    <property type="entry name" value="UNDECAPRENYL-PHOSPHATE 4-DEOXY-4-FORMAMIDO-L-ARABINOSE TRANSFERASE-RELATED"/>
    <property type="match status" value="1"/>
</dbReference>
<keyword evidence="5" id="KW-0448">Lipopolysaccharide biosynthesis</keyword>
<dbReference type="Proteomes" id="UP001165678">
    <property type="component" value="Unassembled WGS sequence"/>
</dbReference>
<keyword evidence="7" id="KW-0472">Membrane</keyword>
<name>A0AA41ZLE5_9GAMM</name>
<dbReference type="Pfam" id="PF00535">
    <property type="entry name" value="Glycos_transf_2"/>
    <property type="match status" value="1"/>
</dbReference>
<dbReference type="PANTHER" id="PTHR48090:SF3">
    <property type="entry name" value="UNDECAPRENYL-PHOSPHATE 4-DEOXY-4-FORMAMIDO-L-ARABINOSE TRANSFERASE"/>
    <property type="match status" value="1"/>
</dbReference>
<keyword evidence="6" id="KW-1133">Transmembrane helix</keyword>
<dbReference type="InterPro" id="IPR001173">
    <property type="entry name" value="Glyco_trans_2-like"/>
</dbReference>
<dbReference type="FunFam" id="3.90.550.10:FF:000170">
    <property type="entry name" value="Dolichol-phosphate mannosyltransferase"/>
    <property type="match status" value="1"/>
</dbReference>
<evidence type="ECO:0000256" key="2">
    <source>
        <dbReference type="ARBA" id="ARBA00022676"/>
    </source>
</evidence>
<dbReference type="GO" id="GO:0005886">
    <property type="term" value="C:plasma membrane"/>
    <property type="evidence" value="ECO:0007669"/>
    <property type="project" value="TreeGrafter"/>
</dbReference>
<reference evidence="10" key="1">
    <citation type="submission" date="2022-11" db="EMBL/GenBank/DDBJ databases">
        <title>Larsenimonas rhizosphaerae sp. nov., isolated from a tidal mudflat.</title>
        <authorList>
            <person name="Lee S.D."/>
            <person name="Kim I.S."/>
        </authorList>
    </citation>
    <scope>NUCLEOTIDE SEQUENCE</scope>
    <source>
        <strain evidence="10">GH2-1</strain>
    </source>
</reference>
<dbReference type="InterPro" id="IPR029044">
    <property type="entry name" value="Nucleotide-diphossugar_trans"/>
</dbReference>
<feature type="domain" description="Glycosyltransferase 2-like" evidence="9">
    <location>
        <begin position="9"/>
        <end position="167"/>
    </location>
</feature>
<dbReference type="GO" id="GO:0009103">
    <property type="term" value="P:lipopolysaccharide biosynthetic process"/>
    <property type="evidence" value="ECO:0007669"/>
    <property type="project" value="UniProtKB-KW"/>
</dbReference>
<protein>
    <submittedName>
        <fullName evidence="10">Glycosyltransferase family 2 protein</fullName>
    </submittedName>
</protein>
<keyword evidence="11" id="KW-1185">Reference proteome</keyword>
<dbReference type="RefSeq" id="WP_250935168.1">
    <property type="nucleotide sequence ID" value="NZ_JAMLJK010000001.1"/>
</dbReference>
<comment type="caution">
    <text evidence="10">The sequence shown here is derived from an EMBL/GenBank/DDBJ whole genome shotgun (WGS) entry which is preliminary data.</text>
</comment>
<dbReference type="AlphaFoldDB" id="A0AA41ZLE5"/>
<evidence type="ECO:0000256" key="8">
    <source>
        <dbReference type="SAM" id="MobiDB-lite"/>
    </source>
</evidence>
<evidence type="ECO:0000259" key="9">
    <source>
        <dbReference type="Pfam" id="PF00535"/>
    </source>
</evidence>
<dbReference type="CDD" id="cd04179">
    <property type="entry name" value="DPM_DPG-synthase_like"/>
    <property type="match status" value="1"/>
</dbReference>
<gene>
    <name evidence="10" type="ORF">OQ287_08255</name>
</gene>
<dbReference type="SUPFAM" id="SSF53448">
    <property type="entry name" value="Nucleotide-diphospho-sugar transferases"/>
    <property type="match status" value="1"/>
</dbReference>
<keyword evidence="4" id="KW-0812">Transmembrane</keyword>
<organism evidence="10 11">
    <name type="scientific">Larsenimonas rhizosphaerae</name>
    <dbReference type="NCBI Taxonomy" id="2944682"/>
    <lineage>
        <taxon>Bacteria</taxon>
        <taxon>Pseudomonadati</taxon>
        <taxon>Pseudomonadota</taxon>
        <taxon>Gammaproteobacteria</taxon>
        <taxon>Oceanospirillales</taxon>
        <taxon>Halomonadaceae</taxon>
        <taxon>Larsenimonas</taxon>
    </lineage>
</organism>
<keyword evidence="3" id="KW-0808">Transferase</keyword>
<dbReference type="EMBL" id="JAPIVE010000002">
    <property type="protein sequence ID" value="MCX2524231.1"/>
    <property type="molecule type" value="Genomic_DNA"/>
</dbReference>
<evidence type="ECO:0000256" key="4">
    <source>
        <dbReference type="ARBA" id="ARBA00022692"/>
    </source>
</evidence>
<proteinExistence type="predicted"/>
<evidence type="ECO:0000313" key="10">
    <source>
        <dbReference type="EMBL" id="MCX2524231.1"/>
    </source>
</evidence>
<evidence type="ECO:0000256" key="5">
    <source>
        <dbReference type="ARBA" id="ARBA00022985"/>
    </source>
</evidence>
<dbReference type="InterPro" id="IPR050256">
    <property type="entry name" value="Glycosyltransferase_2"/>
</dbReference>
<accession>A0AA41ZLE5</accession>
<feature type="compositionally biased region" description="Pro residues" evidence="8">
    <location>
        <begin position="254"/>
        <end position="264"/>
    </location>
</feature>
<feature type="region of interest" description="Disordered" evidence="8">
    <location>
        <begin position="238"/>
        <end position="264"/>
    </location>
</feature>